<sequence length="217" mass="25090">MRTVRNEYRGLSDTTSALKAKDHTFKAHFHRRSLVYAGLVRVKSFVMKRPRSSEMGNAPLRRIKSAAAGDSQSKFQNSYSVAEGTFLVPRKQMNCNSSKIFSPRVSKWSVSKRGEKWRELRFKTQEYILRPDAALVYLEPFRDVAEEFVRKLYVIRDSNEEVPNFLIELYKWNLESKGAGQHSFRVLTDRACLQPVPPDQLNGGPGEMMDPVFHWTK</sequence>
<organism evidence="1 2">
    <name type="scientific">Araneus ventricosus</name>
    <name type="common">Orbweaver spider</name>
    <name type="synonym">Epeira ventricosa</name>
    <dbReference type="NCBI Taxonomy" id="182803"/>
    <lineage>
        <taxon>Eukaryota</taxon>
        <taxon>Metazoa</taxon>
        <taxon>Ecdysozoa</taxon>
        <taxon>Arthropoda</taxon>
        <taxon>Chelicerata</taxon>
        <taxon>Arachnida</taxon>
        <taxon>Araneae</taxon>
        <taxon>Araneomorphae</taxon>
        <taxon>Entelegynae</taxon>
        <taxon>Araneoidea</taxon>
        <taxon>Araneidae</taxon>
        <taxon>Araneus</taxon>
    </lineage>
</organism>
<proteinExistence type="predicted"/>
<name>A0A4Y2V0T4_ARAVE</name>
<accession>A0A4Y2V0T4</accession>
<protein>
    <submittedName>
        <fullName evidence="1">Uncharacterized protein</fullName>
    </submittedName>
</protein>
<dbReference type="AlphaFoldDB" id="A0A4Y2V0T4"/>
<keyword evidence="2" id="KW-1185">Reference proteome</keyword>
<comment type="caution">
    <text evidence="1">The sequence shown here is derived from an EMBL/GenBank/DDBJ whole genome shotgun (WGS) entry which is preliminary data.</text>
</comment>
<gene>
    <name evidence="1" type="ORF">AVEN_144264_1</name>
</gene>
<reference evidence="1 2" key="1">
    <citation type="journal article" date="2019" name="Sci. Rep.">
        <title>Orb-weaving spider Araneus ventricosus genome elucidates the spidroin gene catalogue.</title>
        <authorList>
            <person name="Kono N."/>
            <person name="Nakamura H."/>
            <person name="Ohtoshi R."/>
            <person name="Moran D.A.P."/>
            <person name="Shinohara A."/>
            <person name="Yoshida Y."/>
            <person name="Fujiwara M."/>
            <person name="Mori M."/>
            <person name="Tomita M."/>
            <person name="Arakawa K."/>
        </authorList>
    </citation>
    <scope>NUCLEOTIDE SEQUENCE [LARGE SCALE GENOMIC DNA]</scope>
</reference>
<evidence type="ECO:0000313" key="2">
    <source>
        <dbReference type="Proteomes" id="UP000499080"/>
    </source>
</evidence>
<dbReference type="Proteomes" id="UP000499080">
    <property type="component" value="Unassembled WGS sequence"/>
</dbReference>
<dbReference type="EMBL" id="BGPR01041262">
    <property type="protein sequence ID" value="GBO17510.1"/>
    <property type="molecule type" value="Genomic_DNA"/>
</dbReference>
<evidence type="ECO:0000313" key="1">
    <source>
        <dbReference type="EMBL" id="GBO17510.1"/>
    </source>
</evidence>